<sequence length="156" mass="16665">MQAFQNAAAAFCIACICAEVTALLTGTGWAGRCIKAVAGLYILVVLFRLAPGVKPELKSAMEAVPSSVHIQSAEISILQKAQERLESSLRTECMQRFGVPIELDITLTQEGQTVQAGSAVFTILSECTDAEKQQVAAYLQEALGTASVREMQEEVG</sequence>
<gene>
    <name evidence="1" type="ORF">WF834_03375</name>
</gene>
<reference evidence="1" key="1">
    <citation type="submission" date="2024-03" db="EMBL/GenBank/DDBJ databases">
        <authorList>
            <person name="Plomp N."/>
            <person name="Harmsen H.J."/>
        </authorList>
    </citation>
    <scope>NUCLEOTIDE SEQUENCE</scope>
    <source>
        <strain evidence="1">HTF-128</strain>
    </source>
</reference>
<evidence type="ECO:0000313" key="1">
    <source>
        <dbReference type="EMBL" id="MEJ5195225.1"/>
    </source>
</evidence>
<dbReference type="EMBL" id="JBBFGL010000002">
    <property type="protein sequence ID" value="MEJ5195225.1"/>
    <property type="molecule type" value="Genomic_DNA"/>
</dbReference>
<name>A0AB35Y7B3_9FIRM</name>
<dbReference type="AlphaFoldDB" id="A0AB35Y7B3"/>
<dbReference type="Proteomes" id="UP001373196">
    <property type="component" value="Unassembled WGS sequence"/>
</dbReference>
<accession>A0AB35Y7B3</accession>
<evidence type="ECO:0000313" key="2">
    <source>
        <dbReference type="Proteomes" id="UP001373196"/>
    </source>
</evidence>
<evidence type="ECO:0008006" key="3">
    <source>
        <dbReference type="Google" id="ProtNLM"/>
    </source>
</evidence>
<proteinExistence type="predicted"/>
<dbReference type="RefSeq" id="WP_339394891.1">
    <property type="nucleotide sequence ID" value="NZ_JBBFGL010000002.1"/>
</dbReference>
<comment type="caution">
    <text evidence="1">The sequence shown here is derived from an EMBL/GenBank/DDBJ whole genome shotgun (WGS) entry which is preliminary data.</text>
</comment>
<protein>
    <recommendedName>
        <fullName evidence="3">Stage III sporulation protein AF</fullName>
    </recommendedName>
</protein>
<organism evidence="1 2">
    <name type="scientific">Faecalibacterium wellingii</name>
    <dbReference type="NCBI Taxonomy" id="2929491"/>
    <lineage>
        <taxon>Bacteria</taxon>
        <taxon>Bacillati</taxon>
        <taxon>Bacillota</taxon>
        <taxon>Clostridia</taxon>
        <taxon>Eubacteriales</taxon>
        <taxon>Oscillospiraceae</taxon>
        <taxon>Faecalibacterium</taxon>
    </lineage>
</organism>